<evidence type="ECO:0000256" key="1">
    <source>
        <dbReference type="SAM" id="Phobius"/>
    </source>
</evidence>
<dbReference type="AlphaFoldDB" id="A0AB39HGJ0"/>
<keyword evidence="1" id="KW-0472">Membrane</keyword>
<proteinExistence type="predicted"/>
<feature type="transmembrane region" description="Helical" evidence="1">
    <location>
        <begin position="21"/>
        <end position="42"/>
    </location>
</feature>
<reference evidence="2" key="1">
    <citation type="submission" date="2024-07" db="EMBL/GenBank/DDBJ databases">
        <title>Genome Analysis of a Potential Novel Vibrio Species Secreting pH- and Thermo-stable Alginate Lyase and its Application in Producing Alginate Oligosaccharides.</title>
        <authorList>
            <person name="Huang H."/>
            <person name="Bao K."/>
        </authorList>
    </citation>
    <scope>NUCLEOTIDE SEQUENCE</scope>
    <source>
        <strain evidence="2">HB236076</strain>
    </source>
</reference>
<evidence type="ECO:0000313" key="2">
    <source>
        <dbReference type="EMBL" id="XDK25832.1"/>
    </source>
</evidence>
<keyword evidence="1" id="KW-0812">Transmembrane</keyword>
<gene>
    <name evidence="2" type="ORF">AB0763_04105</name>
</gene>
<dbReference type="RefSeq" id="WP_306101509.1">
    <property type="nucleotide sequence ID" value="NZ_CP162601.1"/>
</dbReference>
<protein>
    <submittedName>
        <fullName evidence="2">DUF2850 domain-containing protein</fullName>
    </submittedName>
</protein>
<dbReference type="Pfam" id="PF11012">
    <property type="entry name" value="DUF2850"/>
    <property type="match status" value="1"/>
</dbReference>
<sequence length="145" mass="16696">MSVTRWFRKNNVADSEGRNKLWLERSLMLAALTGACVTVYLYKGAIAQYLAPPVSTNLVYGTWVEQNVAPYARDEFEISPQGIIRRGAILTTSFEFDGQTLHFHYAGQDFRYRILDTAFTEMQLDSDDYYQPVFHKQGARQLSLR</sequence>
<organism evidence="2">
    <name type="scientific">Vibrio sp. HB236076</name>
    <dbReference type="NCBI Taxonomy" id="3232307"/>
    <lineage>
        <taxon>Bacteria</taxon>
        <taxon>Pseudomonadati</taxon>
        <taxon>Pseudomonadota</taxon>
        <taxon>Gammaproteobacteria</taxon>
        <taxon>Vibrionales</taxon>
        <taxon>Vibrionaceae</taxon>
        <taxon>Vibrio</taxon>
    </lineage>
</organism>
<dbReference type="EMBL" id="CP162601">
    <property type="protein sequence ID" value="XDK25832.1"/>
    <property type="molecule type" value="Genomic_DNA"/>
</dbReference>
<keyword evidence="1" id="KW-1133">Transmembrane helix</keyword>
<dbReference type="InterPro" id="IPR021271">
    <property type="entry name" value="DUF2850"/>
</dbReference>
<name>A0AB39HGJ0_9VIBR</name>
<dbReference type="KEGG" id="vih:AB0763_04105"/>
<accession>A0AB39HGJ0</accession>